<feature type="domain" description="HTH marR-type" evidence="4">
    <location>
        <begin position="27"/>
        <end position="160"/>
    </location>
</feature>
<keyword evidence="2" id="KW-0238">DNA-binding</keyword>
<dbReference type="PANTHER" id="PTHR33164">
    <property type="entry name" value="TRANSCRIPTIONAL REGULATOR, MARR FAMILY"/>
    <property type="match status" value="1"/>
</dbReference>
<gene>
    <name evidence="5" type="ORF">ABVQ20_15710</name>
</gene>
<dbReference type="InterPro" id="IPR036388">
    <property type="entry name" value="WH-like_DNA-bd_sf"/>
</dbReference>
<protein>
    <submittedName>
        <fullName evidence="5">MarR family winged helix-turn-helix transcriptional regulator</fullName>
    </submittedName>
</protein>
<dbReference type="InterPro" id="IPR039422">
    <property type="entry name" value="MarR/SlyA-like"/>
</dbReference>
<dbReference type="PROSITE" id="PS50995">
    <property type="entry name" value="HTH_MARR_2"/>
    <property type="match status" value="1"/>
</dbReference>
<dbReference type="InterPro" id="IPR036390">
    <property type="entry name" value="WH_DNA-bd_sf"/>
</dbReference>
<evidence type="ECO:0000259" key="4">
    <source>
        <dbReference type="PROSITE" id="PS50995"/>
    </source>
</evidence>
<keyword evidence="3" id="KW-0804">Transcription</keyword>
<dbReference type="RefSeq" id="WP_354460426.1">
    <property type="nucleotide sequence ID" value="NZ_JBEWSZ010000001.1"/>
</dbReference>
<dbReference type="SMART" id="SM00347">
    <property type="entry name" value="HTH_MARR"/>
    <property type="match status" value="1"/>
</dbReference>
<evidence type="ECO:0000256" key="3">
    <source>
        <dbReference type="ARBA" id="ARBA00023163"/>
    </source>
</evidence>
<name>A0ABV2DF89_9HYPH</name>
<proteinExistence type="predicted"/>
<reference evidence="5 6" key="1">
    <citation type="submission" date="2024-06" db="EMBL/GenBank/DDBJ databases">
        <authorList>
            <person name="Kim D.-U."/>
        </authorList>
    </citation>
    <scope>NUCLEOTIDE SEQUENCE [LARGE SCALE GENOMIC DNA]</scope>
    <source>
        <strain evidence="5 6">KACC15460</strain>
    </source>
</reference>
<dbReference type="PROSITE" id="PS01117">
    <property type="entry name" value="HTH_MARR_1"/>
    <property type="match status" value="1"/>
</dbReference>
<keyword evidence="1" id="KW-0805">Transcription regulation</keyword>
<dbReference type="InterPro" id="IPR023187">
    <property type="entry name" value="Tscrpt_reg_MarR-type_CS"/>
</dbReference>
<dbReference type="SUPFAM" id="SSF46785">
    <property type="entry name" value="Winged helix' DNA-binding domain"/>
    <property type="match status" value="1"/>
</dbReference>
<evidence type="ECO:0000256" key="2">
    <source>
        <dbReference type="ARBA" id="ARBA00023125"/>
    </source>
</evidence>
<dbReference type="Proteomes" id="UP001548832">
    <property type="component" value="Unassembled WGS sequence"/>
</dbReference>
<accession>A0ABV2DF89</accession>
<sequence>MSTNKVERYDDEMDATPPPWVHPRDIRDMFSYRLALLTRINDRQAQNTLLDRYGITLGEWRTLAVIHYLGKPSLRAVAHATQQDEGQVSRYVTGLIKRDLLTKTANAKDRRSIDLLLTDVARTLYAEVMDFAWKLNQDMFTELTREEQQSLVQLLDKLFTSITRE</sequence>
<dbReference type="Pfam" id="PF12802">
    <property type="entry name" value="MarR_2"/>
    <property type="match status" value="1"/>
</dbReference>
<evidence type="ECO:0000313" key="5">
    <source>
        <dbReference type="EMBL" id="MET2828428.1"/>
    </source>
</evidence>
<evidence type="ECO:0000313" key="6">
    <source>
        <dbReference type="Proteomes" id="UP001548832"/>
    </source>
</evidence>
<dbReference type="EMBL" id="JBEWSZ010000001">
    <property type="protein sequence ID" value="MET2828428.1"/>
    <property type="molecule type" value="Genomic_DNA"/>
</dbReference>
<evidence type="ECO:0000256" key="1">
    <source>
        <dbReference type="ARBA" id="ARBA00023015"/>
    </source>
</evidence>
<comment type="caution">
    <text evidence="5">The sequence shown here is derived from an EMBL/GenBank/DDBJ whole genome shotgun (WGS) entry which is preliminary data.</text>
</comment>
<dbReference type="InterPro" id="IPR000835">
    <property type="entry name" value="HTH_MarR-typ"/>
</dbReference>
<keyword evidence="6" id="KW-1185">Reference proteome</keyword>
<organism evidence="5 6">
    <name type="scientific">Mesorhizobium shangrilense</name>
    <dbReference type="NCBI Taxonomy" id="460060"/>
    <lineage>
        <taxon>Bacteria</taxon>
        <taxon>Pseudomonadati</taxon>
        <taxon>Pseudomonadota</taxon>
        <taxon>Alphaproteobacteria</taxon>
        <taxon>Hyphomicrobiales</taxon>
        <taxon>Phyllobacteriaceae</taxon>
        <taxon>Mesorhizobium</taxon>
    </lineage>
</organism>
<dbReference type="Gene3D" id="1.10.10.10">
    <property type="entry name" value="Winged helix-like DNA-binding domain superfamily/Winged helix DNA-binding domain"/>
    <property type="match status" value="1"/>
</dbReference>
<dbReference type="PANTHER" id="PTHR33164:SF43">
    <property type="entry name" value="HTH-TYPE TRANSCRIPTIONAL REPRESSOR YETL"/>
    <property type="match status" value="1"/>
</dbReference>